<organism evidence="3 4">
    <name type="scientific">Batrachochytrium salamandrivorans</name>
    <dbReference type="NCBI Taxonomy" id="1357716"/>
    <lineage>
        <taxon>Eukaryota</taxon>
        <taxon>Fungi</taxon>
        <taxon>Fungi incertae sedis</taxon>
        <taxon>Chytridiomycota</taxon>
        <taxon>Chytridiomycota incertae sedis</taxon>
        <taxon>Chytridiomycetes</taxon>
        <taxon>Rhizophydiales</taxon>
        <taxon>Rhizophydiales incertae sedis</taxon>
        <taxon>Batrachochytrium</taxon>
    </lineage>
</organism>
<feature type="region of interest" description="Disordered" evidence="1">
    <location>
        <begin position="36"/>
        <end position="170"/>
    </location>
</feature>
<evidence type="ECO:0000313" key="4">
    <source>
        <dbReference type="Proteomes" id="UP001648503"/>
    </source>
</evidence>
<evidence type="ECO:0000256" key="2">
    <source>
        <dbReference type="SAM" id="SignalP"/>
    </source>
</evidence>
<dbReference type="EMBL" id="JAFCIX010000376">
    <property type="protein sequence ID" value="KAH6592662.1"/>
    <property type="molecule type" value="Genomic_DNA"/>
</dbReference>
<gene>
    <name evidence="3" type="ORF">BASA50_007950</name>
</gene>
<feature type="signal peptide" evidence="2">
    <location>
        <begin position="1"/>
        <end position="18"/>
    </location>
</feature>
<evidence type="ECO:0000256" key="1">
    <source>
        <dbReference type="SAM" id="MobiDB-lite"/>
    </source>
</evidence>
<evidence type="ECO:0000313" key="3">
    <source>
        <dbReference type="EMBL" id="KAH6592662.1"/>
    </source>
</evidence>
<keyword evidence="2" id="KW-0732">Signal</keyword>
<accession>A0ABQ8F8K0</accession>
<keyword evidence="4" id="KW-1185">Reference proteome</keyword>
<feature type="compositionally biased region" description="Basic and acidic residues" evidence="1">
    <location>
        <begin position="127"/>
        <end position="145"/>
    </location>
</feature>
<sequence length="170" mass="18773">MQLQLITCVVFASIVTNAAVMHTPESTLIKRQVLDGSKSNSKGSNSKVKGYSDEIVSDPDMGKKPPIFHQITFEPEFETPSSRQVRRAKMRSAKSSGFSLFSLCRSNEENPDNDEQYSVVEVPYDPSTDHPESESHTSKNQETKKQSGLVSGCIEDVGGDNEKDLINDSE</sequence>
<feature type="compositionally biased region" description="Low complexity" evidence="1">
    <location>
        <begin position="36"/>
        <end position="49"/>
    </location>
</feature>
<protein>
    <submittedName>
        <fullName evidence="3">Uncharacterized protein</fullName>
    </submittedName>
</protein>
<name>A0ABQ8F8K0_9FUNG</name>
<reference evidence="3 4" key="1">
    <citation type="submission" date="2021-02" db="EMBL/GenBank/DDBJ databases">
        <title>Variation within the Batrachochytrium salamandrivorans European outbreak.</title>
        <authorList>
            <person name="Kelly M."/>
            <person name="Pasmans F."/>
            <person name="Shea T.P."/>
            <person name="Munoz J.F."/>
            <person name="Carranza S."/>
            <person name="Cuomo C.A."/>
            <person name="Martel A."/>
        </authorList>
    </citation>
    <scope>NUCLEOTIDE SEQUENCE [LARGE SCALE GENOMIC DNA]</scope>
    <source>
        <strain evidence="3 4">AMFP18/2</strain>
    </source>
</reference>
<feature type="compositionally biased region" description="Basic and acidic residues" evidence="1">
    <location>
        <begin position="160"/>
        <end position="170"/>
    </location>
</feature>
<proteinExistence type="predicted"/>
<dbReference type="Proteomes" id="UP001648503">
    <property type="component" value="Unassembled WGS sequence"/>
</dbReference>
<comment type="caution">
    <text evidence="3">The sequence shown here is derived from an EMBL/GenBank/DDBJ whole genome shotgun (WGS) entry which is preliminary data.</text>
</comment>
<feature type="chain" id="PRO_5046423223" evidence="2">
    <location>
        <begin position="19"/>
        <end position="170"/>
    </location>
</feature>